<dbReference type="Gene3D" id="1.10.1400.10">
    <property type="match status" value="1"/>
</dbReference>
<accession>A0A512BC92</accession>
<feature type="binding site" evidence="5">
    <location>
        <position position="359"/>
    </location>
    <ligand>
        <name>Ca(2+)</name>
        <dbReference type="ChEBI" id="CHEBI:29108"/>
    </ligand>
</feature>
<dbReference type="GO" id="GO:0016811">
    <property type="term" value="F:hydrolase activity, acting on carbon-nitrogen (but not peptide) bonds, in linear amides"/>
    <property type="evidence" value="ECO:0007669"/>
    <property type="project" value="InterPro"/>
</dbReference>
<name>A0A512BC92_9BACT</name>
<keyword evidence="5" id="KW-0479">Metal-binding</keyword>
<feature type="active site" description="Nucleophile" evidence="4">
    <location>
        <position position="287"/>
    </location>
</feature>
<dbReference type="InterPro" id="IPR023343">
    <property type="entry name" value="Penicillin_amidase_dom1"/>
</dbReference>
<evidence type="ECO:0000256" key="2">
    <source>
        <dbReference type="ARBA" id="ARBA00022801"/>
    </source>
</evidence>
<organism evidence="6 7">
    <name type="scientific">Segetibacter aerophilus</name>
    <dbReference type="NCBI Taxonomy" id="670293"/>
    <lineage>
        <taxon>Bacteria</taxon>
        <taxon>Pseudomonadati</taxon>
        <taxon>Bacteroidota</taxon>
        <taxon>Chitinophagia</taxon>
        <taxon>Chitinophagales</taxon>
        <taxon>Chitinophagaceae</taxon>
        <taxon>Segetibacter</taxon>
    </lineage>
</organism>
<keyword evidence="3" id="KW-0865">Zymogen</keyword>
<evidence type="ECO:0000256" key="1">
    <source>
        <dbReference type="ARBA" id="ARBA00006586"/>
    </source>
</evidence>
<proteinExistence type="inferred from homology"/>
<comment type="similarity">
    <text evidence="1">Belongs to the peptidase S45 family.</text>
</comment>
<feature type="binding site" evidence="5">
    <location>
        <position position="362"/>
    </location>
    <ligand>
        <name>Ca(2+)</name>
        <dbReference type="ChEBI" id="CHEBI:29108"/>
    </ligand>
</feature>
<dbReference type="OrthoDB" id="9759796at2"/>
<sequence>MRIFLLIVSAIITIVLIFLLSTSLSISGSKTPRFGAFLSPQNGFWQNAEASNIDFNEKFTSARLDGKVDVFFDERLVPHVYAEKENDAYFVQGYLHAKFRLWQMEFQTYAAAGRLSEIMGKGKAFLEKDRFFRRLGMVSSAEQSLKTLEANSVTKSELDAYTNGVNAYVETLDPAKYPLEYKLLDYKPEKWTNLKTQLFFKYMSYELAGFDSDFEMTNARSIFSPADIEQLYPIAPDSLDPVVARGTTFQNASHIPKKPGNADSIYFHSSGISNSTLIPQPDKNNGSNNWAVAGSKTKSGAPILCNDPHLGLNLPSLWYEMQLSSPTLNTYGATFPGSPSVIIGFNDSCAWGVTNASRDVKDYYEIEFRDSTMQEYMFNGKWLKSTFRNEIIKIKGEPDVTERIAVTVLGPVMYDKTFPNVLKDGKYYALRWLAQDTSNELLAFNKLNHANNYADYLNAISNYQCPGQNFAFASKSGDIAIRQEGKFPAKWQRQGDYLMPGVDSSYAWQGFIPNSENPAMTNPARGFVSSANQLATDKDYPYYLAGRPFIYRGIIINRWLNRLSNITVEDMQQMQTDTYDVFAEMARPLLLRYLNQQDLSNDELSYINKLKEWNLRTDYNEEGPTILDKWWRRLQKEVFSDEFAKTALPMRTPDNSTLLEGLLRDSTFKFVDNISTPRVESLRQIVSASFKKAAKDLDTAKQSDYLIWGKYKNTGLKHLLNIPSFSRQQLEMGGSLNSINANFRNNGPSWRMIVQLSKDTEAYGVYPGGQSGNPGSKYYDDFVDDWVKGKYFKLLFLNKQEGQNSDKIKWKMTFSKA</sequence>
<evidence type="ECO:0000313" key="6">
    <source>
        <dbReference type="EMBL" id="GEO09534.1"/>
    </source>
</evidence>
<dbReference type="InterPro" id="IPR043147">
    <property type="entry name" value="Penicillin_amidase_A-knob"/>
</dbReference>
<dbReference type="Gene3D" id="1.10.439.10">
    <property type="entry name" value="Penicillin Amidohydrolase, domain 1"/>
    <property type="match status" value="1"/>
</dbReference>
<dbReference type="PIRSF" id="PIRSF001227">
    <property type="entry name" value="Pen_acylase"/>
    <property type="match status" value="1"/>
</dbReference>
<dbReference type="RefSeq" id="WP_147203647.1">
    <property type="nucleotide sequence ID" value="NZ_BJYT01000006.1"/>
</dbReference>
<dbReference type="InterPro" id="IPR002692">
    <property type="entry name" value="S45"/>
</dbReference>
<keyword evidence="7" id="KW-1185">Reference proteome</keyword>
<comment type="cofactor">
    <cofactor evidence="5">
        <name>Ca(2+)</name>
        <dbReference type="ChEBI" id="CHEBI:29108"/>
    </cofactor>
    <text evidence="5">Binds 1 Ca(2+) ion per dimer.</text>
</comment>
<dbReference type="InterPro" id="IPR014395">
    <property type="entry name" value="Pen/GL7ACA/AHL_acylase"/>
</dbReference>
<evidence type="ECO:0000313" key="7">
    <source>
        <dbReference type="Proteomes" id="UP000321513"/>
    </source>
</evidence>
<dbReference type="PANTHER" id="PTHR34218:SF4">
    <property type="entry name" value="ACYL-HOMOSERINE LACTONE ACYLASE QUIP"/>
    <property type="match status" value="1"/>
</dbReference>
<dbReference type="Gene3D" id="3.60.20.10">
    <property type="entry name" value="Glutamine Phosphoribosylpyrophosphate, subunit 1, domain 1"/>
    <property type="match status" value="1"/>
</dbReference>
<keyword evidence="2" id="KW-0378">Hydrolase</keyword>
<dbReference type="EMBL" id="BJYT01000006">
    <property type="protein sequence ID" value="GEO09534.1"/>
    <property type="molecule type" value="Genomic_DNA"/>
</dbReference>
<dbReference type="InterPro" id="IPR029055">
    <property type="entry name" value="Ntn_hydrolases_N"/>
</dbReference>
<keyword evidence="5" id="KW-0106">Calcium</keyword>
<dbReference type="Pfam" id="PF01804">
    <property type="entry name" value="Penicil_amidase"/>
    <property type="match status" value="1"/>
</dbReference>
<evidence type="ECO:0000256" key="3">
    <source>
        <dbReference type="ARBA" id="ARBA00023145"/>
    </source>
</evidence>
<feature type="binding site" evidence="5">
    <location>
        <position position="215"/>
    </location>
    <ligand>
        <name>Ca(2+)</name>
        <dbReference type="ChEBI" id="CHEBI:29108"/>
    </ligand>
</feature>
<evidence type="ECO:0000256" key="5">
    <source>
        <dbReference type="PIRSR" id="PIRSR001227-2"/>
    </source>
</evidence>
<evidence type="ECO:0000256" key="4">
    <source>
        <dbReference type="PIRSR" id="PIRSR001227-1"/>
    </source>
</evidence>
<protein>
    <submittedName>
        <fullName evidence="6">Penicillin G acylase</fullName>
    </submittedName>
</protein>
<dbReference type="GO" id="GO:0046872">
    <property type="term" value="F:metal ion binding"/>
    <property type="evidence" value="ECO:0007669"/>
    <property type="project" value="UniProtKB-KW"/>
</dbReference>
<dbReference type="PANTHER" id="PTHR34218">
    <property type="entry name" value="PEPTIDASE S45 PENICILLIN AMIDASE"/>
    <property type="match status" value="1"/>
</dbReference>
<reference evidence="6 7" key="1">
    <citation type="submission" date="2019-07" db="EMBL/GenBank/DDBJ databases">
        <title>Whole genome shotgun sequence of Segetibacter aerophilus NBRC 106135.</title>
        <authorList>
            <person name="Hosoyama A."/>
            <person name="Uohara A."/>
            <person name="Ohji S."/>
            <person name="Ichikawa N."/>
        </authorList>
    </citation>
    <scope>NUCLEOTIDE SEQUENCE [LARGE SCALE GENOMIC DNA]</scope>
    <source>
        <strain evidence="6 7">NBRC 106135</strain>
    </source>
</reference>
<dbReference type="GO" id="GO:0017000">
    <property type="term" value="P:antibiotic biosynthetic process"/>
    <property type="evidence" value="ECO:0007669"/>
    <property type="project" value="InterPro"/>
</dbReference>
<dbReference type="Proteomes" id="UP000321513">
    <property type="component" value="Unassembled WGS sequence"/>
</dbReference>
<dbReference type="CDD" id="cd03747">
    <property type="entry name" value="Ntn_PGA_like"/>
    <property type="match status" value="1"/>
</dbReference>
<gene>
    <name evidence="6" type="ORF">SAE01_20300</name>
</gene>
<dbReference type="SUPFAM" id="SSF56235">
    <property type="entry name" value="N-terminal nucleophile aminohydrolases (Ntn hydrolases)"/>
    <property type="match status" value="1"/>
</dbReference>
<dbReference type="AlphaFoldDB" id="A0A512BC92"/>
<dbReference type="InterPro" id="IPR043146">
    <property type="entry name" value="Penicillin_amidase_N_B-knob"/>
</dbReference>
<comment type="caution">
    <text evidence="6">The sequence shown here is derived from an EMBL/GenBank/DDBJ whole genome shotgun (WGS) entry which is preliminary data.</text>
</comment>
<dbReference type="Gene3D" id="2.30.120.10">
    <property type="match status" value="1"/>
</dbReference>